<evidence type="ECO:0000313" key="2">
    <source>
        <dbReference type="EMBL" id="TKJ37966.1"/>
    </source>
</evidence>
<organism evidence="2 3">
    <name type="scientific">candidate division LCP-89 bacterium B3_LCP</name>
    <dbReference type="NCBI Taxonomy" id="2012998"/>
    <lineage>
        <taxon>Bacteria</taxon>
        <taxon>Pseudomonadati</taxon>
        <taxon>Bacteria division LCP-89</taxon>
    </lineage>
</organism>
<evidence type="ECO:0008006" key="4">
    <source>
        <dbReference type="Google" id="ProtNLM"/>
    </source>
</evidence>
<dbReference type="InterPro" id="IPR025737">
    <property type="entry name" value="FApF"/>
</dbReference>
<feature type="signal peptide" evidence="1">
    <location>
        <begin position="1"/>
        <end position="20"/>
    </location>
</feature>
<dbReference type="EMBL" id="NJBN01000011">
    <property type="protein sequence ID" value="TKJ37966.1"/>
    <property type="molecule type" value="Genomic_DNA"/>
</dbReference>
<dbReference type="AlphaFoldDB" id="A0A532USS0"/>
<keyword evidence="1" id="KW-0732">Signal</keyword>
<evidence type="ECO:0000256" key="1">
    <source>
        <dbReference type="SAM" id="SignalP"/>
    </source>
</evidence>
<protein>
    <recommendedName>
        <fullName evidence="4">Outer membrane protein beta-barrel domain-containing protein</fullName>
    </recommendedName>
</protein>
<proteinExistence type="predicted"/>
<reference evidence="2 3" key="1">
    <citation type="submission" date="2017-06" db="EMBL/GenBank/DDBJ databases">
        <title>Novel microbial phyla capable of carbon fixation and sulfur reduction in deep-sea sediments.</title>
        <authorList>
            <person name="Huang J."/>
            <person name="Baker B."/>
            <person name="Wang Y."/>
        </authorList>
    </citation>
    <scope>NUCLEOTIDE SEQUENCE [LARGE SCALE GENOMIC DNA]</scope>
    <source>
        <strain evidence="2">B3_LCP</strain>
    </source>
</reference>
<gene>
    <name evidence="2" type="ORF">CEE37_13470</name>
</gene>
<accession>A0A532USS0</accession>
<feature type="chain" id="PRO_5021723176" description="Outer membrane protein beta-barrel domain-containing protein" evidence="1">
    <location>
        <begin position="21"/>
        <end position="194"/>
    </location>
</feature>
<dbReference type="Pfam" id="PF13557">
    <property type="entry name" value="Phenol_MetA_deg"/>
    <property type="match status" value="1"/>
</dbReference>
<comment type="caution">
    <text evidence="2">The sequence shown here is derived from an EMBL/GenBank/DDBJ whole genome shotgun (WGS) entry which is preliminary data.</text>
</comment>
<evidence type="ECO:0000313" key="3">
    <source>
        <dbReference type="Proteomes" id="UP000319619"/>
    </source>
</evidence>
<name>A0A532USS0_UNCL8</name>
<sequence length="194" mass="21850">MYQIRISVFIIFMISLTSYAAEYELDQNSVEISGMGYFTYTKSEGSMYGITDNENHTEFYLSPSVHYFIIEKLTLGGTLEFYSDDVSNGSHQSAIGFGPTVQYFFGNKNIKQYPFVGTTVSFKLTSLTATDLSKYSASEVSYKIFGGYFLKLIDHFGIKIAPFYKAERHTSGETDETATNTSYGIEFGFSGFIY</sequence>
<dbReference type="Proteomes" id="UP000319619">
    <property type="component" value="Unassembled WGS sequence"/>
</dbReference>